<evidence type="ECO:0000313" key="2">
    <source>
        <dbReference type="Proteomes" id="UP001060215"/>
    </source>
</evidence>
<organism evidence="1 2">
    <name type="scientific">Camellia lanceoleosa</name>
    <dbReference type="NCBI Taxonomy" id="1840588"/>
    <lineage>
        <taxon>Eukaryota</taxon>
        <taxon>Viridiplantae</taxon>
        <taxon>Streptophyta</taxon>
        <taxon>Embryophyta</taxon>
        <taxon>Tracheophyta</taxon>
        <taxon>Spermatophyta</taxon>
        <taxon>Magnoliopsida</taxon>
        <taxon>eudicotyledons</taxon>
        <taxon>Gunneridae</taxon>
        <taxon>Pentapetalae</taxon>
        <taxon>asterids</taxon>
        <taxon>Ericales</taxon>
        <taxon>Theaceae</taxon>
        <taxon>Camellia</taxon>
    </lineage>
</organism>
<evidence type="ECO:0000313" key="1">
    <source>
        <dbReference type="EMBL" id="KAI7994708.1"/>
    </source>
</evidence>
<comment type="caution">
    <text evidence="1">The sequence shown here is derived from an EMBL/GenBank/DDBJ whole genome shotgun (WGS) entry which is preliminary data.</text>
</comment>
<gene>
    <name evidence="1" type="ORF">LOK49_LG11G02430</name>
</gene>
<keyword evidence="2" id="KW-1185">Reference proteome</keyword>
<sequence length="117" mass="12276">MAAESVGMSSASTASSLGKFNIGSRGPLPLSPRRVLGLTTALRRRRSHSLSSSSSSSLSEFFGGVRLSSTTPSKLSTPPNQQKRNFSVFSMAAVAEGLSLSRSLTSYSMCLKVVSVD</sequence>
<dbReference type="Proteomes" id="UP001060215">
    <property type="component" value="Chromosome 12"/>
</dbReference>
<name>A0ACC0G0R0_9ERIC</name>
<accession>A0ACC0G0R0</accession>
<reference evidence="1 2" key="1">
    <citation type="journal article" date="2022" name="Plant J.">
        <title>Chromosome-level genome of Camellia lanceoleosa provides a valuable resource for understanding genome evolution and self-incompatibility.</title>
        <authorList>
            <person name="Gong W."/>
            <person name="Xiao S."/>
            <person name="Wang L."/>
            <person name="Liao Z."/>
            <person name="Chang Y."/>
            <person name="Mo W."/>
            <person name="Hu G."/>
            <person name="Li W."/>
            <person name="Zhao G."/>
            <person name="Zhu H."/>
            <person name="Hu X."/>
            <person name="Ji K."/>
            <person name="Xiang X."/>
            <person name="Song Q."/>
            <person name="Yuan D."/>
            <person name="Jin S."/>
            <person name="Zhang L."/>
        </authorList>
    </citation>
    <scope>NUCLEOTIDE SEQUENCE [LARGE SCALE GENOMIC DNA]</scope>
    <source>
        <strain evidence="1">SQ_2022a</strain>
    </source>
</reference>
<proteinExistence type="predicted"/>
<dbReference type="EMBL" id="CM045769">
    <property type="protein sequence ID" value="KAI7994708.1"/>
    <property type="molecule type" value="Genomic_DNA"/>
</dbReference>
<protein>
    <submittedName>
        <fullName evidence="1">Uncharacterized protein</fullName>
    </submittedName>
</protein>